<proteinExistence type="predicted"/>
<evidence type="ECO:0000313" key="1">
    <source>
        <dbReference type="EMBL" id="KKN05340.1"/>
    </source>
</evidence>
<feature type="non-terminal residue" evidence="1">
    <location>
        <position position="26"/>
    </location>
</feature>
<sequence length="26" mass="2957">MIFDYFDKVAESVEFLIALGSIMGFL</sequence>
<protein>
    <submittedName>
        <fullName evidence="1">Uncharacterized protein</fullName>
    </submittedName>
</protein>
<name>A0A0F9MDC6_9ZZZZ</name>
<dbReference type="EMBL" id="LAZR01004816">
    <property type="protein sequence ID" value="KKN05340.1"/>
    <property type="molecule type" value="Genomic_DNA"/>
</dbReference>
<comment type="caution">
    <text evidence="1">The sequence shown here is derived from an EMBL/GenBank/DDBJ whole genome shotgun (WGS) entry which is preliminary data.</text>
</comment>
<dbReference type="AlphaFoldDB" id="A0A0F9MDC6"/>
<accession>A0A0F9MDC6</accession>
<gene>
    <name evidence="1" type="ORF">LCGC14_1088220</name>
</gene>
<organism evidence="1">
    <name type="scientific">marine sediment metagenome</name>
    <dbReference type="NCBI Taxonomy" id="412755"/>
    <lineage>
        <taxon>unclassified sequences</taxon>
        <taxon>metagenomes</taxon>
        <taxon>ecological metagenomes</taxon>
    </lineage>
</organism>
<reference evidence="1" key="1">
    <citation type="journal article" date="2015" name="Nature">
        <title>Complex archaea that bridge the gap between prokaryotes and eukaryotes.</title>
        <authorList>
            <person name="Spang A."/>
            <person name="Saw J.H."/>
            <person name="Jorgensen S.L."/>
            <person name="Zaremba-Niedzwiedzka K."/>
            <person name="Martijn J."/>
            <person name="Lind A.E."/>
            <person name="van Eijk R."/>
            <person name="Schleper C."/>
            <person name="Guy L."/>
            <person name="Ettema T.J."/>
        </authorList>
    </citation>
    <scope>NUCLEOTIDE SEQUENCE</scope>
</reference>